<evidence type="ECO:0000256" key="8">
    <source>
        <dbReference type="ARBA" id="ARBA00077139"/>
    </source>
</evidence>
<keyword evidence="3 10" id="KW-0067">ATP-binding</keyword>
<dbReference type="PROSITE" id="PS50893">
    <property type="entry name" value="ABC_TRANSPORTER_2"/>
    <property type="match status" value="1"/>
</dbReference>
<dbReference type="InterPro" id="IPR050153">
    <property type="entry name" value="Metal_Ion_Import_ABC"/>
</dbReference>
<dbReference type="SUPFAM" id="SSF52540">
    <property type="entry name" value="P-loop containing nucleoside triphosphate hydrolases"/>
    <property type="match status" value="1"/>
</dbReference>
<evidence type="ECO:0000256" key="2">
    <source>
        <dbReference type="ARBA" id="ARBA00022741"/>
    </source>
</evidence>
<evidence type="ECO:0000256" key="7">
    <source>
        <dbReference type="ARBA" id="ARBA00073649"/>
    </source>
</evidence>
<name>A0AAF0JLI0_9EURY</name>
<dbReference type="PANTHER" id="PTHR42734:SF19">
    <property type="entry name" value="IRON COMPOUNDS ABC TRANSPORTER, ATP-BINDING PROTEIN"/>
    <property type="match status" value="1"/>
</dbReference>
<dbReference type="Proteomes" id="UP001218895">
    <property type="component" value="Chromosome"/>
</dbReference>
<evidence type="ECO:0000256" key="4">
    <source>
        <dbReference type="ARBA" id="ARBA00050590"/>
    </source>
</evidence>
<dbReference type="GO" id="GO:0005524">
    <property type="term" value="F:ATP binding"/>
    <property type="evidence" value="ECO:0007669"/>
    <property type="project" value="UniProtKB-KW"/>
</dbReference>
<evidence type="ECO:0000313" key="10">
    <source>
        <dbReference type="EMBL" id="WFN36699.1"/>
    </source>
</evidence>
<reference evidence="10" key="1">
    <citation type="submission" date="2022-01" db="EMBL/GenBank/DDBJ databases">
        <title>Complete genome of Methanomicrobium antiquum DSM 21220.</title>
        <authorList>
            <person name="Chen S.-C."/>
            <person name="You Y.-T."/>
            <person name="Zhou Y.-Z."/>
            <person name="Lai M.-C."/>
        </authorList>
    </citation>
    <scope>NUCLEOTIDE SEQUENCE</scope>
    <source>
        <strain evidence="10">DSM 21220</strain>
    </source>
</reference>
<evidence type="ECO:0000256" key="5">
    <source>
        <dbReference type="ARBA" id="ARBA00058960"/>
    </source>
</evidence>
<dbReference type="FunFam" id="3.40.50.300:FF:000134">
    <property type="entry name" value="Iron-enterobactin ABC transporter ATP-binding protein"/>
    <property type="match status" value="1"/>
</dbReference>
<evidence type="ECO:0000313" key="11">
    <source>
        <dbReference type="Proteomes" id="UP001218895"/>
    </source>
</evidence>
<dbReference type="KEGG" id="manq:L1994_11260"/>
<dbReference type="InterPro" id="IPR003593">
    <property type="entry name" value="AAA+_ATPase"/>
</dbReference>
<keyword evidence="2" id="KW-0547">Nucleotide-binding</keyword>
<gene>
    <name evidence="10" type="ORF">L1994_11260</name>
</gene>
<dbReference type="AlphaFoldDB" id="A0AAF0JLI0"/>
<comment type="catalytic activity">
    <reaction evidence="4">
        <text>an R-cob(III)alamin(out) + ATP + H2O = an R-cob(III)alamin(in) + ADP + phosphate + H(+)</text>
        <dbReference type="Rhea" id="RHEA:17873"/>
        <dbReference type="ChEBI" id="CHEBI:15377"/>
        <dbReference type="ChEBI" id="CHEBI:15378"/>
        <dbReference type="ChEBI" id="CHEBI:30616"/>
        <dbReference type="ChEBI" id="CHEBI:43474"/>
        <dbReference type="ChEBI" id="CHEBI:140785"/>
        <dbReference type="ChEBI" id="CHEBI:456216"/>
        <dbReference type="EC" id="7.6.2.8"/>
    </reaction>
</comment>
<dbReference type="EC" id="7.6.2.8" evidence="6"/>
<keyword evidence="1" id="KW-0813">Transport</keyword>
<dbReference type="Pfam" id="PF00005">
    <property type="entry name" value="ABC_tran"/>
    <property type="match status" value="1"/>
</dbReference>
<dbReference type="GO" id="GO:0015420">
    <property type="term" value="F:ABC-type vitamin B12 transporter activity"/>
    <property type="evidence" value="ECO:0007669"/>
    <property type="project" value="UniProtKB-EC"/>
</dbReference>
<dbReference type="CDD" id="cd03214">
    <property type="entry name" value="ABC_Iron-Siderophores_B12_Hemin"/>
    <property type="match status" value="1"/>
</dbReference>
<sequence>MSIIGKNGIGKSTLIKCLINLYSVNSGTVKIMDRDISSMSAKSLAKIIGYVPQGHQTVFPFTALDFVTMGRSPHLSFLDSPGEKDFKIAEKAIEKIGAEYLIERPINEISGGERQMLMLARALAQEAKVLILDEPTSHLDFGNQLKVLCAIEKLSKEGIAIVMSTHFPDHAFMLSSKVAIMQNKRFIAQGDAGDVITRENLKEAYGIDVSISHVKDAKRDVCVPISF</sequence>
<organism evidence="10 11">
    <name type="scientific">Methanomicrobium antiquum</name>
    <dbReference type="NCBI Taxonomy" id="487686"/>
    <lineage>
        <taxon>Archaea</taxon>
        <taxon>Methanobacteriati</taxon>
        <taxon>Methanobacteriota</taxon>
        <taxon>Stenosarchaea group</taxon>
        <taxon>Methanomicrobia</taxon>
        <taxon>Methanomicrobiales</taxon>
        <taxon>Methanomicrobiaceae</taxon>
        <taxon>Methanomicrobium</taxon>
    </lineage>
</organism>
<dbReference type="InterPro" id="IPR017871">
    <property type="entry name" value="ABC_transporter-like_CS"/>
</dbReference>
<proteinExistence type="predicted"/>
<keyword evidence="11" id="KW-1185">Reference proteome</keyword>
<dbReference type="InterPro" id="IPR003439">
    <property type="entry name" value="ABC_transporter-like_ATP-bd"/>
</dbReference>
<protein>
    <recommendedName>
        <fullName evidence="7">Cobalamin import ATP-binding protein BtuD</fullName>
        <ecNumber evidence="6">7.6.2.8</ecNumber>
    </recommendedName>
    <alternativeName>
        <fullName evidence="8">Vitamin B12-transporting ATPase</fullName>
    </alternativeName>
</protein>
<evidence type="ECO:0000256" key="3">
    <source>
        <dbReference type="ARBA" id="ARBA00022840"/>
    </source>
</evidence>
<evidence type="ECO:0000259" key="9">
    <source>
        <dbReference type="PROSITE" id="PS50893"/>
    </source>
</evidence>
<dbReference type="InterPro" id="IPR027417">
    <property type="entry name" value="P-loop_NTPase"/>
</dbReference>
<dbReference type="PANTHER" id="PTHR42734">
    <property type="entry name" value="METAL TRANSPORT SYSTEM ATP-BINDING PROTEIN TM_0124-RELATED"/>
    <property type="match status" value="1"/>
</dbReference>
<evidence type="ECO:0000256" key="1">
    <source>
        <dbReference type="ARBA" id="ARBA00022448"/>
    </source>
</evidence>
<dbReference type="EMBL" id="CP091092">
    <property type="protein sequence ID" value="WFN36699.1"/>
    <property type="molecule type" value="Genomic_DNA"/>
</dbReference>
<accession>A0AAF0JLI0</accession>
<dbReference type="GO" id="GO:0016887">
    <property type="term" value="F:ATP hydrolysis activity"/>
    <property type="evidence" value="ECO:0007669"/>
    <property type="project" value="InterPro"/>
</dbReference>
<dbReference type="Gene3D" id="3.40.50.300">
    <property type="entry name" value="P-loop containing nucleotide triphosphate hydrolases"/>
    <property type="match status" value="1"/>
</dbReference>
<dbReference type="SMART" id="SM00382">
    <property type="entry name" value="AAA"/>
    <property type="match status" value="1"/>
</dbReference>
<comment type="function">
    <text evidence="5">Required for corrinoid utilization. Probably part of the ABC transporter complex BtuCDF involved in cobalamin (vitamin B12) import. Probably responsible for energy coupling to the transport system.</text>
</comment>
<feature type="domain" description="ABC transporter" evidence="9">
    <location>
        <begin position="1"/>
        <end position="208"/>
    </location>
</feature>
<dbReference type="PROSITE" id="PS00211">
    <property type="entry name" value="ABC_TRANSPORTER_1"/>
    <property type="match status" value="1"/>
</dbReference>
<evidence type="ECO:0000256" key="6">
    <source>
        <dbReference type="ARBA" id="ARBA00066387"/>
    </source>
</evidence>